<evidence type="ECO:0000256" key="1">
    <source>
        <dbReference type="ARBA" id="ARBA00022729"/>
    </source>
</evidence>
<evidence type="ECO:0000313" key="4">
    <source>
        <dbReference type="Proteomes" id="UP000585474"/>
    </source>
</evidence>
<comment type="caution">
    <text evidence="3">The sequence shown here is derived from an EMBL/GenBank/DDBJ whole genome shotgun (WGS) entry which is preliminary data.</text>
</comment>
<evidence type="ECO:0000313" key="3">
    <source>
        <dbReference type="EMBL" id="GFS45469.1"/>
    </source>
</evidence>
<organism evidence="3 4">
    <name type="scientific">Actinidia rufa</name>
    <dbReference type="NCBI Taxonomy" id="165716"/>
    <lineage>
        <taxon>Eukaryota</taxon>
        <taxon>Viridiplantae</taxon>
        <taxon>Streptophyta</taxon>
        <taxon>Embryophyta</taxon>
        <taxon>Tracheophyta</taxon>
        <taxon>Spermatophyta</taxon>
        <taxon>Magnoliopsida</taxon>
        <taxon>eudicotyledons</taxon>
        <taxon>Gunneridae</taxon>
        <taxon>Pentapetalae</taxon>
        <taxon>asterids</taxon>
        <taxon>Ericales</taxon>
        <taxon>Actinidiaceae</taxon>
        <taxon>Actinidia</taxon>
    </lineage>
</organism>
<dbReference type="EMBL" id="BJWL01000449">
    <property type="protein sequence ID" value="GFS45469.1"/>
    <property type="molecule type" value="Genomic_DNA"/>
</dbReference>
<proteinExistence type="predicted"/>
<dbReference type="Proteomes" id="UP000585474">
    <property type="component" value="Unassembled WGS sequence"/>
</dbReference>
<dbReference type="PROSITE" id="PS50948">
    <property type="entry name" value="PAN"/>
    <property type="match status" value="1"/>
</dbReference>
<keyword evidence="1" id="KW-0732">Signal</keyword>
<dbReference type="InterPro" id="IPR003609">
    <property type="entry name" value="Pan_app"/>
</dbReference>
<dbReference type="AlphaFoldDB" id="A0A7J0DYS7"/>
<dbReference type="PANTHER" id="PTHR47976">
    <property type="entry name" value="G-TYPE LECTIN S-RECEPTOR-LIKE SERINE/THREONINE-PROTEIN KINASE SD2-5"/>
    <property type="match status" value="1"/>
</dbReference>
<reference evidence="4" key="1">
    <citation type="submission" date="2019-07" db="EMBL/GenBank/DDBJ databases">
        <title>De Novo Assembly of kiwifruit Actinidia rufa.</title>
        <authorList>
            <person name="Sugita-Konishi S."/>
            <person name="Sato K."/>
            <person name="Mori E."/>
            <person name="Abe Y."/>
            <person name="Kisaki G."/>
            <person name="Hamano K."/>
            <person name="Suezawa K."/>
            <person name="Otani M."/>
            <person name="Fukuda T."/>
            <person name="Manabe T."/>
            <person name="Gomi K."/>
            <person name="Tabuchi M."/>
            <person name="Akimitsu K."/>
            <person name="Kataoka I."/>
        </authorList>
    </citation>
    <scope>NUCLEOTIDE SEQUENCE [LARGE SCALE GENOMIC DNA]</scope>
    <source>
        <strain evidence="4">cv. Fuchu</strain>
    </source>
</reference>
<keyword evidence="4" id="KW-1185">Reference proteome</keyword>
<sequence>MEVFKGFMIPPAPITQFMRLDFDGHLKVYERRASWEAVSDLLSPFPGECGYPMVCGKYGVCSNGQCGCPQEAFKQIDYRHPNLGCSLITPISCNYSQYHSLLELKDTSYFTLNSLPPDNSDLDEKTGLEDCKKTCLENCSCKAAVFSYGWV</sequence>
<feature type="domain" description="Apple" evidence="2">
    <location>
        <begin position="93"/>
        <end position="151"/>
    </location>
</feature>
<protein>
    <recommendedName>
        <fullName evidence="2">Apple domain-containing protein</fullName>
    </recommendedName>
</protein>
<dbReference type="PANTHER" id="PTHR47976:SF30">
    <property type="entry name" value="RECEPTOR-LIKE SERINE_THREONINE-PROTEIN KINASE"/>
    <property type="match status" value="1"/>
</dbReference>
<name>A0A7J0DYS7_9ERIC</name>
<gene>
    <name evidence="3" type="ORF">Acr_00g0096230</name>
</gene>
<dbReference type="Pfam" id="PF08276">
    <property type="entry name" value="PAN_2"/>
    <property type="match status" value="1"/>
</dbReference>
<evidence type="ECO:0000259" key="2">
    <source>
        <dbReference type="PROSITE" id="PS50948"/>
    </source>
</evidence>
<dbReference type="InterPro" id="IPR051343">
    <property type="entry name" value="G-type_lectin_kinases/EP1-like"/>
</dbReference>
<dbReference type="OrthoDB" id="4062651at2759"/>
<accession>A0A7J0DYS7</accession>